<dbReference type="Pfam" id="PF05368">
    <property type="entry name" value="NmrA"/>
    <property type="match status" value="1"/>
</dbReference>
<evidence type="ECO:0000259" key="3">
    <source>
        <dbReference type="Pfam" id="PF05368"/>
    </source>
</evidence>
<dbReference type="EMBL" id="JAKJXP020000002">
    <property type="protein sequence ID" value="KAK7757472.1"/>
    <property type="molecule type" value="Genomic_DNA"/>
</dbReference>
<dbReference type="InterPro" id="IPR036291">
    <property type="entry name" value="NAD(P)-bd_dom_sf"/>
</dbReference>
<keyword evidence="5" id="KW-1185">Reference proteome</keyword>
<accession>A0AAN9YWR6</accession>
<dbReference type="Gene3D" id="3.40.50.720">
    <property type="entry name" value="NAD(P)-binding Rossmann-like Domain"/>
    <property type="match status" value="1"/>
</dbReference>
<dbReference type="Proteomes" id="UP001320420">
    <property type="component" value="Unassembled WGS sequence"/>
</dbReference>
<gene>
    <name evidence="4" type="ORF">SLS62_000487</name>
</gene>
<dbReference type="AlphaFoldDB" id="A0AAN9YWR6"/>
<evidence type="ECO:0000313" key="4">
    <source>
        <dbReference type="EMBL" id="KAK7757472.1"/>
    </source>
</evidence>
<dbReference type="SUPFAM" id="SSF51735">
    <property type="entry name" value="NAD(P)-binding Rossmann-fold domains"/>
    <property type="match status" value="1"/>
</dbReference>
<name>A0AAN9YWR6_9PEZI</name>
<comment type="similarity">
    <text evidence="1">Belongs to the NmrA-type oxidoreductase family.</text>
</comment>
<dbReference type="InterPro" id="IPR008030">
    <property type="entry name" value="NmrA-like"/>
</dbReference>
<feature type="domain" description="NmrA-like" evidence="3">
    <location>
        <begin position="5"/>
        <end position="266"/>
    </location>
</feature>
<protein>
    <recommendedName>
        <fullName evidence="3">NmrA-like domain-containing protein</fullName>
    </recommendedName>
</protein>
<dbReference type="PANTHER" id="PTHR42748:SF7">
    <property type="entry name" value="NMRA LIKE REDOX SENSOR 1-RELATED"/>
    <property type="match status" value="1"/>
</dbReference>
<organism evidence="4 5">
    <name type="scientific">Diatrype stigma</name>
    <dbReference type="NCBI Taxonomy" id="117547"/>
    <lineage>
        <taxon>Eukaryota</taxon>
        <taxon>Fungi</taxon>
        <taxon>Dikarya</taxon>
        <taxon>Ascomycota</taxon>
        <taxon>Pezizomycotina</taxon>
        <taxon>Sordariomycetes</taxon>
        <taxon>Xylariomycetidae</taxon>
        <taxon>Xylariales</taxon>
        <taxon>Diatrypaceae</taxon>
        <taxon>Diatrype</taxon>
    </lineage>
</organism>
<dbReference type="PANTHER" id="PTHR42748">
    <property type="entry name" value="NITROGEN METABOLITE REPRESSION PROTEIN NMRA FAMILY MEMBER"/>
    <property type="match status" value="1"/>
</dbReference>
<proteinExistence type="inferred from homology"/>
<sequence>MVKTLVFGATGTQGGATARALLQSGHEVHALVRNPDADAAQVLQAQGAVLFKGHTDDVASLDAAVAGGVSAVFWVSMISFADLDEEVRGTRNIIAAARRAGTVRTLVYSTAMMADEVRRRELPLWDHNPFMKTYWDNKIAGEAAVRDAGGEGFLSALPGKHYTILRPVDFMTSFVNPAAAFQYPDIIAEGVWHTAVPPDFPLTYIDPEDVGRLAAAAIADPERFGGRELDVAADRVPARDAIALLGAAAGKNMRLETYGREEALRRSAENPVLLGQLLRVQKAEVDPESNTRPLDDYGLGFRGLKEFLERNKARIIETFKSAP</sequence>
<comment type="caution">
    <text evidence="4">The sequence shown here is derived from an EMBL/GenBank/DDBJ whole genome shotgun (WGS) entry which is preliminary data.</text>
</comment>
<evidence type="ECO:0000256" key="2">
    <source>
        <dbReference type="ARBA" id="ARBA00022857"/>
    </source>
</evidence>
<evidence type="ECO:0000313" key="5">
    <source>
        <dbReference type="Proteomes" id="UP001320420"/>
    </source>
</evidence>
<keyword evidence="2" id="KW-0521">NADP</keyword>
<dbReference type="InterPro" id="IPR051164">
    <property type="entry name" value="NmrA-like_oxidored"/>
</dbReference>
<evidence type="ECO:0000256" key="1">
    <source>
        <dbReference type="ARBA" id="ARBA00006328"/>
    </source>
</evidence>
<reference evidence="4 5" key="1">
    <citation type="submission" date="2024-02" db="EMBL/GenBank/DDBJ databases">
        <title>De novo assembly and annotation of 12 fungi associated with fruit tree decline syndrome in Ontario, Canada.</title>
        <authorList>
            <person name="Sulman M."/>
            <person name="Ellouze W."/>
            <person name="Ilyukhin E."/>
        </authorList>
    </citation>
    <scope>NUCLEOTIDE SEQUENCE [LARGE SCALE GENOMIC DNA]</scope>
    <source>
        <strain evidence="4 5">M11/M66-122</strain>
    </source>
</reference>